<dbReference type="OrthoDB" id="388311at2"/>
<dbReference type="Gene3D" id="3.40.50.150">
    <property type="entry name" value="Vaccinia Virus protein VP39"/>
    <property type="match status" value="1"/>
</dbReference>
<dbReference type="PROSITE" id="PS00092">
    <property type="entry name" value="N6_MTASE"/>
    <property type="match status" value="1"/>
</dbReference>
<dbReference type="AlphaFoldDB" id="A0A501X960"/>
<reference evidence="1 2" key="1">
    <citation type="submission" date="2019-06" db="EMBL/GenBank/DDBJ databases">
        <title>Mycoplasma falconis type strain whole genome sequence.</title>
        <authorList>
            <person name="Spergser J."/>
        </authorList>
    </citation>
    <scope>NUCLEOTIDE SEQUENCE [LARGE SCALE GENOMIC DNA]</scope>
    <source>
        <strain evidence="1 2">ATCC 51372</strain>
    </source>
</reference>
<dbReference type="SUPFAM" id="SSF53335">
    <property type="entry name" value="S-adenosyl-L-methionine-dependent methyltransferases"/>
    <property type="match status" value="1"/>
</dbReference>
<dbReference type="InterPro" id="IPR029063">
    <property type="entry name" value="SAM-dependent_MTases_sf"/>
</dbReference>
<protein>
    <submittedName>
        <fullName evidence="1">Uncharacterized protein</fullName>
    </submittedName>
</protein>
<keyword evidence="2" id="KW-1185">Reference proteome</keyword>
<dbReference type="RefSeq" id="WP_140781499.1">
    <property type="nucleotide sequence ID" value="NZ_VFSS01000010.1"/>
</dbReference>
<evidence type="ECO:0000313" key="1">
    <source>
        <dbReference type="EMBL" id="TPE56969.1"/>
    </source>
</evidence>
<evidence type="ECO:0000313" key="2">
    <source>
        <dbReference type="Proteomes" id="UP000319776"/>
    </source>
</evidence>
<accession>A0A501X960</accession>
<dbReference type="GO" id="GO:0003676">
    <property type="term" value="F:nucleic acid binding"/>
    <property type="evidence" value="ECO:0007669"/>
    <property type="project" value="InterPro"/>
</dbReference>
<proteinExistence type="predicted"/>
<dbReference type="Proteomes" id="UP000319776">
    <property type="component" value="Unassembled WGS sequence"/>
</dbReference>
<sequence>MSNKVQLGQFFTISNPFKSVAFYKWWNLIPQKDKKVILEPFAGTNNIPLLISEVGYYPEWKCFDIAKQEINRFDEFNIEIKNTLKDFPKNFKVAITNPPYLARNSATRNKLEFENTPFDDVYKQALKVMLDNCDYVAAIIPETFITWNNNEIKKRLKYAISLTMKMFDDTDCPVCLALFVKEENDSYEIYRNDYLLGNNLQLANFITEASTKYNWTFNDPQGEIGAILIDDTNKDTIKFVKGEDIKNKISVSSRSITRIKIPKEIKIKNLNKFITYLNNYLIEYRENTYDVFMSSFKGLRKDGKYRRRLSFTEARKILNICYENWLRKNN</sequence>
<name>A0A501X960_9BACT</name>
<dbReference type="EMBL" id="VFSS01000010">
    <property type="protein sequence ID" value="TPE56969.1"/>
    <property type="molecule type" value="Genomic_DNA"/>
</dbReference>
<organism evidence="1 2">
    <name type="scientific">[Mycoplasma] falconis</name>
    <dbReference type="NCBI Taxonomy" id="92403"/>
    <lineage>
        <taxon>Bacteria</taxon>
        <taxon>Bacillati</taxon>
        <taxon>Mycoplasmatota</taxon>
        <taxon>Mycoplasmoidales</taxon>
        <taxon>Metamycoplasmataceae</taxon>
        <taxon>Metamycoplasma</taxon>
    </lineage>
</organism>
<gene>
    <name evidence="1" type="ORF">FJO69_02555</name>
</gene>
<dbReference type="InterPro" id="IPR002052">
    <property type="entry name" value="DNA_methylase_N6_adenine_CS"/>
</dbReference>
<dbReference type="GO" id="GO:0032259">
    <property type="term" value="P:methylation"/>
    <property type="evidence" value="ECO:0007669"/>
    <property type="project" value="InterPro"/>
</dbReference>
<comment type="caution">
    <text evidence="1">The sequence shown here is derived from an EMBL/GenBank/DDBJ whole genome shotgun (WGS) entry which is preliminary data.</text>
</comment>
<dbReference type="GO" id="GO:0008168">
    <property type="term" value="F:methyltransferase activity"/>
    <property type="evidence" value="ECO:0007669"/>
    <property type="project" value="InterPro"/>
</dbReference>